<evidence type="ECO:0000259" key="8">
    <source>
        <dbReference type="SMART" id="SM00245"/>
    </source>
</evidence>
<dbReference type="Gene3D" id="2.30.42.10">
    <property type="match status" value="1"/>
</dbReference>
<evidence type="ECO:0000256" key="1">
    <source>
        <dbReference type="ARBA" id="ARBA00009179"/>
    </source>
</evidence>
<dbReference type="RefSeq" id="WP_323298004.1">
    <property type="nucleotide sequence ID" value="NZ_JAYFUM010000021.1"/>
</dbReference>
<dbReference type="InterPro" id="IPR005151">
    <property type="entry name" value="Tail-specific_protease"/>
</dbReference>
<dbReference type="InterPro" id="IPR036034">
    <property type="entry name" value="PDZ_sf"/>
</dbReference>
<evidence type="ECO:0000313" key="10">
    <source>
        <dbReference type="Proteomes" id="UP001302949"/>
    </source>
</evidence>
<dbReference type="Pfam" id="PF17804">
    <property type="entry name" value="TSP_NTD"/>
    <property type="match status" value="1"/>
</dbReference>
<dbReference type="SUPFAM" id="SSF50156">
    <property type="entry name" value="PDZ domain-like"/>
    <property type="match status" value="1"/>
</dbReference>
<reference evidence="9 10" key="1">
    <citation type="submission" date="2023-12" db="EMBL/GenBank/DDBJ databases">
        <title>Novel species of the genus Arcicella isolated from rivers.</title>
        <authorList>
            <person name="Lu H."/>
        </authorList>
    </citation>
    <scope>NUCLEOTIDE SEQUENCE [LARGE SCALE GENOMIC DNA]</scope>
    <source>
        <strain evidence="9 10">KCTC 23307</strain>
    </source>
</reference>
<feature type="domain" description="PDZ" evidence="7">
    <location>
        <begin position="254"/>
        <end position="332"/>
    </location>
</feature>
<dbReference type="Pfam" id="PF03572">
    <property type="entry name" value="Peptidase_S41"/>
    <property type="match status" value="1"/>
</dbReference>
<dbReference type="InterPro" id="IPR020992">
    <property type="entry name" value="Tail_Prtase_C"/>
</dbReference>
<dbReference type="SMART" id="SM00245">
    <property type="entry name" value="TSPc"/>
    <property type="match status" value="1"/>
</dbReference>
<gene>
    <name evidence="9" type="ORF">VB248_16980</name>
</gene>
<dbReference type="GO" id="GO:0004252">
    <property type="term" value="F:serine-type endopeptidase activity"/>
    <property type="evidence" value="ECO:0007669"/>
    <property type="project" value="UniProtKB-EC"/>
</dbReference>
<dbReference type="CDD" id="cd07560">
    <property type="entry name" value="Peptidase_S41_CPP"/>
    <property type="match status" value="1"/>
</dbReference>
<protein>
    <submittedName>
        <fullName evidence="9">Carboxy terminal-processing peptidase</fullName>
        <ecNumber evidence="9">3.4.21.102</ecNumber>
    </submittedName>
</protein>
<evidence type="ECO:0000313" key="9">
    <source>
        <dbReference type="EMBL" id="MEA5140848.1"/>
    </source>
</evidence>
<evidence type="ECO:0000256" key="6">
    <source>
        <dbReference type="SAM" id="SignalP"/>
    </source>
</evidence>
<dbReference type="Pfam" id="PF00595">
    <property type="entry name" value="PDZ"/>
    <property type="match status" value="1"/>
</dbReference>
<name>A0ABU5QDZ5_9BACT</name>
<organism evidence="9 10">
    <name type="scientific">Arcicella rigui</name>
    <dbReference type="NCBI Taxonomy" id="797020"/>
    <lineage>
        <taxon>Bacteria</taxon>
        <taxon>Pseudomonadati</taxon>
        <taxon>Bacteroidota</taxon>
        <taxon>Cytophagia</taxon>
        <taxon>Cytophagales</taxon>
        <taxon>Flectobacillaceae</taxon>
        <taxon>Arcicella</taxon>
    </lineage>
</organism>
<evidence type="ECO:0000256" key="5">
    <source>
        <dbReference type="RuleBase" id="RU004404"/>
    </source>
</evidence>
<dbReference type="Gene3D" id="3.90.226.10">
    <property type="entry name" value="2-enoyl-CoA Hydratase, Chain A, domain 1"/>
    <property type="match status" value="1"/>
</dbReference>
<dbReference type="EC" id="3.4.21.102" evidence="9"/>
<dbReference type="CDD" id="cd06782">
    <property type="entry name" value="cpPDZ_CPP-like"/>
    <property type="match status" value="1"/>
</dbReference>
<dbReference type="InterPro" id="IPR004447">
    <property type="entry name" value="Peptidase_S41A"/>
</dbReference>
<keyword evidence="2 5" id="KW-0645">Protease</keyword>
<keyword evidence="6" id="KW-0732">Signal</keyword>
<sequence length="718" mass="81155">MKNKMMKYILALVPISLLAFFGLQSFSHSGTASADYKFAADDLQPTATQKKVENLVTEILSNYHYRRVPLNDSLSSKIFDNYIKELDFNKMNFTSTDIENFEKYRFELDDQLKNGELTAAYQIYNVFRNRAKERFAFVASMLSKPVDFKADETYTPDRENASWAKSKDELDNIWRKAVKSTLLDWKISGKADTSAIKDLRERYKRTEKYFDKTKSEDVFQQFMNSFTESVDPHTTYFIPKTASTFNQEMAQSFEGIGATLRNEGDYVMIVDCIVGGPAFRSKQLNPKDRIVAVAQGDDKPYQDIVGWFTDDAVKLIKGPKNTVVRLKILPSNAPVGSVPKEVRLVREKIKLEEGTAKKEVLNFNKDGKEYKLGLITIPLFYRDFEGARNGEQGYKSTTADVKKFLNELKAEKVDGVIVDLRNNGGGSLTEAVSLTGLFISQGPVVQRRQSDGEISVENDRDPSVTYDGPVSVLVNRFSASASEIFAGAIQDYKRGLIIGEQTYGKGTVQSLVDLDRFLKGEPEGVGQLKITMEKFYRITGSSTQHKGVTPDIELPSSFSASEFGESSQPSALPWDMIASTKYSPTSDIKDNELTKLRALYQDRLKSDAELKKLVADINFIKKSKEKKTISLQEDKRRKEIDEQKKKNIAELGDDLANETKEPEKVATDSTSIAQAKLKILKERRSKDVYLKECERILTDYILLNSSNQVKVTQVENKK</sequence>
<comment type="similarity">
    <text evidence="1 5">Belongs to the peptidase S41A family.</text>
</comment>
<keyword evidence="3 5" id="KW-0378">Hydrolase</keyword>
<dbReference type="InterPro" id="IPR001478">
    <property type="entry name" value="PDZ"/>
</dbReference>
<evidence type="ECO:0000256" key="4">
    <source>
        <dbReference type="ARBA" id="ARBA00022825"/>
    </source>
</evidence>
<dbReference type="SUPFAM" id="SSF52096">
    <property type="entry name" value="ClpP/crotonase"/>
    <property type="match status" value="1"/>
</dbReference>
<evidence type="ECO:0000256" key="3">
    <source>
        <dbReference type="ARBA" id="ARBA00022801"/>
    </source>
</evidence>
<feature type="domain" description="Tail specific protease" evidence="8">
    <location>
        <begin position="337"/>
        <end position="555"/>
    </location>
</feature>
<dbReference type="SMART" id="SM00228">
    <property type="entry name" value="PDZ"/>
    <property type="match status" value="1"/>
</dbReference>
<accession>A0ABU5QDZ5</accession>
<dbReference type="PANTHER" id="PTHR32060:SF22">
    <property type="entry name" value="CARBOXYL-TERMINAL-PROCESSING PEPTIDASE 3, CHLOROPLASTIC"/>
    <property type="match status" value="1"/>
</dbReference>
<comment type="caution">
    <text evidence="9">The sequence shown here is derived from an EMBL/GenBank/DDBJ whole genome shotgun (WGS) entry which is preliminary data.</text>
</comment>
<dbReference type="InterPro" id="IPR029045">
    <property type="entry name" value="ClpP/crotonase-like_dom_sf"/>
</dbReference>
<dbReference type="Pfam" id="PF11818">
    <property type="entry name" value="DUF3340"/>
    <property type="match status" value="1"/>
</dbReference>
<evidence type="ECO:0000259" key="7">
    <source>
        <dbReference type="SMART" id="SM00228"/>
    </source>
</evidence>
<dbReference type="EMBL" id="JAYFUM010000021">
    <property type="protein sequence ID" value="MEA5140848.1"/>
    <property type="molecule type" value="Genomic_DNA"/>
</dbReference>
<dbReference type="PANTHER" id="PTHR32060">
    <property type="entry name" value="TAIL-SPECIFIC PROTEASE"/>
    <property type="match status" value="1"/>
</dbReference>
<dbReference type="NCBIfam" id="TIGR00225">
    <property type="entry name" value="prc"/>
    <property type="match status" value="1"/>
</dbReference>
<evidence type="ECO:0000256" key="2">
    <source>
        <dbReference type="ARBA" id="ARBA00022670"/>
    </source>
</evidence>
<dbReference type="Proteomes" id="UP001302949">
    <property type="component" value="Unassembled WGS sequence"/>
</dbReference>
<dbReference type="InterPro" id="IPR040573">
    <property type="entry name" value="TSP_N"/>
</dbReference>
<keyword evidence="10" id="KW-1185">Reference proteome</keyword>
<keyword evidence="4 5" id="KW-0720">Serine protease</keyword>
<feature type="signal peptide" evidence="6">
    <location>
        <begin position="1"/>
        <end position="34"/>
    </location>
</feature>
<proteinExistence type="inferred from homology"/>
<feature type="chain" id="PRO_5047102056" evidence="6">
    <location>
        <begin position="35"/>
        <end position="718"/>
    </location>
</feature>